<evidence type="ECO:0000313" key="3">
    <source>
        <dbReference type="Proteomes" id="UP000823883"/>
    </source>
</evidence>
<proteinExistence type="predicted"/>
<dbReference type="EMBL" id="DWWL01000045">
    <property type="protein sequence ID" value="HJC47808.1"/>
    <property type="molecule type" value="Genomic_DNA"/>
</dbReference>
<keyword evidence="1" id="KW-0472">Membrane</keyword>
<comment type="caution">
    <text evidence="2">The sequence shown here is derived from an EMBL/GenBank/DDBJ whole genome shotgun (WGS) entry which is preliminary data.</text>
</comment>
<feature type="transmembrane region" description="Helical" evidence="1">
    <location>
        <begin position="48"/>
        <end position="64"/>
    </location>
</feature>
<gene>
    <name evidence="2" type="ORF">IAA04_07125</name>
</gene>
<dbReference type="NCBIfam" id="TIGR02893">
    <property type="entry name" value="spore_yabQ"/>
    <property type="match status" value="1"/>
</dbReference>
<reference evidence="2" key="2">
    <citation type="submission" date="2021-04" db="EMBL/GenBank/DDBJ databases">
        <authorList>
            <person name="Gilroy R."/>
        </authorList>
    </citation>
    <scope>NUCLEOTIDE SEQUENCE</scope>
    <source>
        <strain evidence="2">CHK183-5548</strain>
    </source>
</reference>
<evidence type="ECO:0000313" key="2">
    <source>
        <dbReference type="EMBL" id="HJC47808.1"/>
    </source>
</evidence>
<sequence length="117" mass="13313">MDQQILEELRLAGSGFAAGLWLMAVYDGLRIFRILVPHRGLVTGFEDFCYWIYSGFTVFGLLYRGNGGNVRAYMIAAAAAGMILFDRAVSRRVLRVLQKCRKSLKMKFKKQKKLVSK</sequence>
<dbReference type="Proteomes" id="UP000823883">
    <property type="component" value="Unassembled WGS sequence"/>
</dbReference>
<feature type="transmembrane region" description="Helical" evidence="1">
    <location>
        <begin position="16"/>
        <end position="36"/>
    </location>
</feature>
<protein>
    <submittedName>
        <fullName evidence="2">Spore cortex biosynthesis protein YabQ</fullName>
    </submittedName>
</protein>
<name>A0A9D2PFC2_9FIRM</name>
<organism evidence="2 3">
    <name type="scientific">Candidatus Lachnoclostridium pullistercoris</name>
    <dbReference type="NCBI Taxonomy" id="2838632"/>
    <lineage>
        <taxon>Bacteria</taxon>
        <taxon>Bacillati</taxon>
        <taxon>Bacillota</taxon>
        <taxon>Clostridia</taxon>
        <taxon>Lachnospirales</taxon>
        <taxon>Lachnospiraceae</taxon>
    </lineage>
</organism>
<keyword evidence="1" id="KW-1133">Transmembrane helix</keyword>
<keyword evidence="1" id="KW-0812">Transmembrane</keyword>
<dbReference type="InterPro" id="IPR019074">
    <property type="entry name" value="YabQ"/>
</dbReference>
<accession>A0A9D2PFC2</accession>
<dbReference type="AlphaFoldDB" id="A0A9D2PFC2"/>
<evidence type="ECO:0000256" key="1">
    <source>
        <dbReference type="SAM" id="Phobius"/>
    </source>
</evidence>
<dbReference type="Pfam" id="PF09578">
    <property type="entry name" value="Spore_YabQ"/>
    <property type="match status" value="1"/>
</dbReference>
<reference evidence="2" key="1">
    <citation type="journal article" date="2021" name="PeerJ">
        <title>Extensive microbial diversity within the chicken gut microbiome revealed by metagenomics and culture.</title>
        <authorList>
            <person name="Gilroy R."/>
            <person name="Ravi A."/>
            <person name="Getino M."/>
            <person name="Pursley I."/>
            <person name="Horton D.L."/>
            <person name="Alikhan N.F."/>
            <person name="Baker D."/>
            <person name="Gharbi K."/>
            <person name="Hall N."/>
            <person name="Watson M."/>
            <person name="Adriaenssens E.M."/>
            <person name="Foster-Nyarko E."/>
            <person name="Jarju S."/>
            <person name="Secka A."/>
            <person name="Antonio M."/>
            <person name="Oren A."/>
            <person name="Chaudhuri R.R."/>
            <person name="La Ragione R."/>
            <person name="Hildebrand F."/>
            <person name="Pallen M.J."/>
        </authorList>
    </citation>
    <scope>NUCLEOTIDE SEQUENCE</scope>
    <source>
        <strain evidence="2">CHK183-5548</strain>
    </source>
</reference>